<comment type="similarity">
    <text evidence="7">Belongs to the mitochondrial carrier (TC 2.A.29) family.</text>
</comment>
<evidence type="ECO:0000256" key="7">
    <source>
        <dbReference type="RuleBase" id="RU000488"/>
    </source>
</evidence>
<evidence type="ECO:0000256" key="5">
    <source>
        <dbReference type="ARBA" id="ARBA00023136"/>
    </source>
</evidence>
<comment type="subcellular location">
    <subcellularLocation>
        <location evidence="1">Membrane</location>
        <topology evidence="1">Multi-pass membrane protein</topology>
    </subcellularLocation>
</comment>
<dbReference type="GO" id="GO:0055085">
    <property type="term" value="P:transmembrane transport"/>
    <property type="evidence" value="ECO:0007669"/>
    <property type="project" value="InterPro"/>
</dbReference>
<evidence type="ECO:0000313" key="9">
    <source>
        <dbReference type="Proteomes" id="UP000751190"/>
    </source>
</evidence>
<dbReference type="OMA" id="AIESFWK"/>
<evidence type="ECO:0000256" key="4">
    <source>
        <dbReference type="ARBA" id="ARBA00022737"/>
    </source>
</evidence>
<dbReference type="InterPro" id="IPR023395">
    <property type="entry name" value="MCP_dom_sf"/>
</dbReference>
<protein>
    <recommendedName>
        <fullName evidence="10">Mitochondrial carrier protein</fullName>
    </recommendedName>
</protein>
<feature type="repeat" description="Solcar" evidence="6">
    <location>
        <begin position="231"/>
        <end position="319"/>
    </location>
</feature>
<sequence>MVRRLGALTSLHWLASIVLEPQHARIAPKSAAPYNLLASGMSPAASRLLLAPLEVIRTVQRRIRTVQRRIRTVQQAASPTQSPAPMLAVGRQLLADEGWRALLKGTRAAMAKSVLEYALRLSDAFDALRDGLATNPAAPMLSERLFAGGCAGAVAQLAVQPFDTLAPVGTYAGVVDCAARVLRRKGASALFRGLAPSLVGVFPFAALEQGLSSFLKDALRARARARARAEPSIVELLTFGAVASSVATAATYPLHLVRMRVQASGVAGLPEYANAWQCARRTFMAESPAGFYRGLHATLLKGAPSAALGWGIFELLCAQLDARS</sequence>
<dbReference type="Gene3D" id="1.50.40.10">
    <property type="entry name" value="Mitochondrial carrier domain"/>
    <property type="match status" value="1"/>
</dbReference>
<gene>
    <name evidence="8" type="ORF">KFE25_005170</name>
</gene>
<dbReference type="GO" id="GO:0016020">
    <property type="term" value="C:membrane"/>
    <property type="evidence" value="ECO:0007669"/>
    <property type="project" value="UniProtKB-SubCell"/>
</dbReference>
<name>A0A8J5X847_DIALT</name>
<organism evidence="8 9">
    <name type="scientific">Diacronema lutheri</name>
    <name type="common">Unicellular marine alga</name>
    <name type="synonym">Monochrysis lutheri</name>
    <dbReference type="NCBI Taxonomy" id="2081491"/>
    <lineage>
        <taxon>Eukaryota</taxon>
        <taxon>Haptista</taxon>
        <taxon>Haptophyta</taxon>
        <taxon>Pavlovophyceae</taxon>
        <taxon>Pavlovales</taxon>
        <taxon>Pavlovaceae</taxon>
        <taxon>Diacronema</taxon>
    </lineage>
</organism>
<dbReference type="PANTHER" id="PTHR24089">
    <property type="entry name" value="SOLUTE CARRIER FAMILY 25"/>
    <property type="match status" value="1"/>
</dbReference>
<proteinExistence type="inferred from homology"/>
<comment type="caution">
    <text evidence="8">The sequence shown here is derived from an EMBL/GenBank/DDBJ whole genome shotgun (WGS) entry which is preliminary data.</text>
</comment>
<evidence type="ECO:0000256" key="1">
    <source>
        <dbReference type="ARBA" id="ARBA00004141"/>
    </source>
</evidence>
<evidence type="ECO:0000256" key="6">
    <source>
        <dbReference type="PROSITE-ProRule" id="PRU00282"/>
    </source>
</evidence>
<dbReference type="Proteomes" id="UP000751190">
    <property type="component" value="Unassembled WGS sequence"/>
</dbReference>
<dbReference type="InterPro" id="IPR002067">
    <property type="entry name" value="MCP"/>
</dbReference>
<evidence type="ECO:0000313" key="8">
    <source>
        <dbReference type="EMBL" id="KAG8458323.1"/>
    </source>
</evidence>
<reference evidence="8" key="1">
    <citation type="submission" date="2021-05" db="EMBL/GenBank/DDBJ databases">
        <title>The genome of the haptophyte Pavlova lutheri (Diacronema luteri, Pavlovales) - a model for lipid biosynthesis in eukaryotic algae.</title>
        <authorList>
            <person name="Hulatt C.J."/>
            <person name="Posewitz M.C."/>
        </authorList>
    </citation>
    <scope>NUCLEOTIDE SEQUENCE</scope>
    <source>
        <strain evidence="8">NIVA-4/92</strain>
    </source>
</reference>
<keyword evidence="2 7" id="KW-0813">Transport</keyword>
<keyword evidence="5 6" id="KW-0472">Membrane</keyword>
<dbReference type="AlphaFoldDB" id="A0A8J5X847"/>
<keyword evidence="3 6" id="KW-0812">Transmembrane</keyword>
<evidence type="ECO:0000256" key="2">
    <source>
        <dbReference type="ARBA" id="ARBA00022448"/>
    </source>
</evidence>
<evidence type="ECO:0008006" key="10">
    <source>
        <dbReference type="Google" id="ProtNLM"/>
    </source>
</evidence>
<feature type="repeat" description="Solcar" evidence="6">
    <location>
        <begin position="139"/>
        <end position="218"/>
    </location>
</feature>
<dbReference type="EMBL" id="JAGTXO010000054">
    <property type="protein sequence ID" value="KAG8458323.1"/>
    <property type="molecule type" value="Genomic_DNA"/>
</dbReference>
<accession>A0A8J5X847</accession>
<dbReference type="SUPFAM" id="SSF103506">
    <property type="entry name" value="Mitochondrial carrier"/>
    <property type="match status" value="1"/>
</dbReference>
<keyword evidence="4" id="KW-0677">Repeat</keyword>
<dbReference type="PROSITE" id="PS50920">
    <property type="entry name" value="SOLCAR"/>
    <property type="match status" value="2"/>
</dbReference>
<keyword evidence="9" id="KW-1185">Reference proteome</keyword>
<evidence type="ECO:0000256" key="3">
    <source>
        <dbReference type="ARBA" id="ARBA00022692"/>
    </source>
</evidence>
<dbReference type="Pfam" id="PF00153">
    <property type="entry name" value="Mito_carr"/>
    <property type="match status" value="3"/>
</dbReference>
<dbReference type="PRINTS" id="PR00926">
    <property type="entry name" value="MITOCARRIER"/>
</dbReference>
<dbReference type="OrthoDB" id="270584at2759"/>
<dbReference type="InterPro" id="IPR018108">
    <property type="entry name" value="MCP_transmembrane"/>
</dbReference>